<feature type="region of interest" description="Disordered" evidence="6">
    <location>
        <begin position="179"/>
        <end position="205"/>
    </location>
</feature>
<evidence type="ECO:0000256" key="3">
    <source>
        <dbReference type="ARBA" id="ARBA00018111"/>
    </source>
</evidence>
<dbReference type="Pfam" id="PF21981">
    <property type="entry name" value="RecX_HTH3"/>
    <property type="match status" value="1"/>
</dbReference>
<comment type="similarity">
    <text evidence="2 5">Belongs to the RecX family.</text>
</comment>
<dbReference type="KEGG" id="sbil:SANBI_002274"/>
<dbReference type="GO" id="GO:0005737">
    <property type="term" value="C:cytoplasm"/>
    <property type="evidence" value="ECO:0007669"/>
    <property type="project" value="UniProtKB-SubCell"/>
</dbReference>
<comment type="function">
    <text evidence="5">Modulates RecA activity.</text>
</comment>
<reference evidence="11" key="1">
    <citation type="submission" date="2023-11" db="EMBL/GenBank/DDBJ databases">
        <authorList>
            <person name="Helweg L.P."/>
            <person name="Kiel A."/>
            <person name="Hitz F."/>
            <person name="Ruckert-Reed C."/>
            <person name="Busche T."/>
            <person name="Kaltschmidt B."/>
            <person name="Kaltschmidt C."/>
        </authorList>
    </citation>
    <scope>NUCLEOTIDE SEQUENCE [LARGE SCALE GENOMIC DNA]</scope>
    <source>
        <strain evidence="11">4.1</strain>
    </source>
</reference>
<evidence type="ECO:0000256" key="2">
    <source>
        <dbReference type="ARBA" id="ARBA00009695"/>
    </source>
</evidence>
<dbReference type="InterPro" id="IPR036388">
    <property type="entry name" value="WH-like_DNA-bd_sf"/>
</dbReference>
<feature type="domain" description="RecX second three-helical" evidence="7">
    <location>
        <begin position="80"/>
        <end position="121"/>
    </location>
</feature>
<gene>
    <name evidence="5" type="primary">recX</name>
    <name evidence="10" type="ORF">SANBI_002274</name>
</gene>
<feature type="domain" description="RecX third three-helical" evidence="8">
    <location>
        <begin position="130"/>
        <end position="174"/>
    </location>
</feature>
<keyword evidence="11" id="KW-1185">Reference proteome</keyword>
<dbReference type="PANTHER" id="PTHR33602">
    <property type="entry name" value="REGULATORY PROTEIN RECX FAMILY PROTEIN"/>
    <property type="match status" value="1"/>
</dbReference>
<dbReference type="Gene3D" id="1.10.10.10">
    <property type="entry name" value="Winged helix-like DNA-binding domain superfamily/Winged helix DNA-binding domain"/>
    <property type="match status" value="3"/>
</dbReference>
<feature type="region of interest" description="Disordered" evidence="6">
    <location>
        <begin position="1"/>
        <end position="26"/>
    </location>
</feature>
<evidence type="ECO:0000259" key="8">
    <source>
        <dbReference type="Pfam" id="PF21981"/>
    </source>
</evidence>
<dbReference type="InterPro" id="IPR003783">
    <property type="entry name" value="Regulatory_RecX"/>
</dbReference>
<dbReference type="PANTHER" id="PTHR33602:SF1">
    <property type="entry name" value="REGULATORY PROTEIN RECX FAMILY PROTEIN"/>
    <property type="match status" value="1"/>
</dbReference>
<sequence length="205" mass="22062">MSRSTGSQRPQTAPGEEEGAAVSALSHAEKIESARNRALKILTATAKSRHQLEERLLKAGEEPEIVTELLDRLENVGLLDDAQLAAMIVRTRFSERGQTRRAIAQELRRKGIDGEVAEEALAQVDDADEAGAAVEVARKKLRQTASLDRPVRIRRALGALGRKGYSSGVAMQAIQSVLAEEPTIPDDGGSTEDDLGDTGPGDDWI</sequence>
<evidence type="ECO:0000256" key="6">
    <source>
        <dbReference type="SAM" id="MobiDB-lite"/>
    </source>
</evidence>
<protein>
    <recommendedName>
        <fullName evidence="3 5">Regulatory protein RecX</fullName>
    </recommendedName>
</protein>
<feature type="domain" description="RecX first three-helical" evidence="9">
    <location>
        <begin position="34"/>
        <end position="73"/>
    </location>
</feature>
<dbReference type="EMBL" id="CP138359">
    <property type="protein sequence ID" value="WPF84266.1"/>
    <property type="molecule type" value="Genomic_DNA"/>
</dbReference>
<organism evidence="10 11">
    <name type="scientific">Sanguibacter biliveldensis</name>
    <dbReference type="NCBI Taxonomy" id="3030830"/>
    <lineage>
        <taxon>Bacteria</taxon>
        <taxon>Bacillati</taxon>
        <taxon>Actinomycetota</taxon>
        <taxon>Actinomycetes</taxon>
        <taxon>Micrococcales</taxon>
        <taxon>Sanguibacteraceae</taxon>
        <taxon>Sanguibacter</taxon>
    </lineage>
</organism>
<dbReference type="InterPro" id="IPR053924">
    <property type="entry name" value="RecX_HTH_2nd"/>
</dbReference>
<feature type="compositionally biased region" description="Polar residues" evidence="6">
    <location>
        <begin position="1"/>
        <end position="11"/>
    </location>
</feature>
<proteinExistence type="inferred from homology"/>
<dbReference type="Pfam" id="PF21982">
    <property type="entry name" value="RecX_HTH1"/>
    <property type="match status" value="1"/>
</dbReference>
<dbReference type="Pfam" id="PF02631">
    <property type="entry name" value="RecX_HTH2"/>
    <property type="match status" value="1"/>
</dbReference>
<dbReference type="Proteomes" id="UP001304340">
    <property type="component" value="Chromosome"/>
</dbReference>
<keyword evidence="4 5" id="KW-0963">Cytoplasm</keyword>
<dbReference type="HAMAP" id="MF_01114">
    <property type="entry name" value="RecX"/>
    <property type="match status" value="1"/>
</dbReference>
<dbReference type="GO" id="GO:0006282">
    <property type="term" value="P:regulation of DNA repair"/>
    <property type="evidence" value="ECO:0007669"/>
    <property type="project" value="UniProtKB-UniRule"/>
</dbReference>
<evidence type="ECO:0000256" key="5">
    <source>
        <dbReference type="HAMAP-Rule" id="MF_01114"/>
    </source>
</evidence>
<evidence type="ECO:0000259" key="7">
    <source>
        <dbReference type="Pfam" id="PF02631"/>
    </source>
</evidence>
<evidence type="ECO:0000259" key="9">
    <source>
        <dbReference type="Pfam" id="PF21982"/>
    </source>
</evidence>
<dbReference type="InterPro" id="IPR053926">
    <property type="entry name" value="RecX_HTH_1st"/>
</dbReference>
<accession>A0AAF0ZCL8</accession>
<evidence type="ECO:0000256" key="1">
    <source>
        <dbReference type="ARBA" id="ARBA00004496"/>
    </source>
</evidence>
<comment type="subcellular location">
    <subcellularLocation>
        <location evidence="1 5">Cytoplasm</location>
    </subcellularLocation>
</comment>
<evidence type="ECO:0000313" key="11">
    <source>
        <dbReference type="Proteomes" id="UP001304340"/>
    </source>
</evidence>
<evidence type="ECO:0000256" key="4">
    <source>
        <dbReference type="ARBA" id="ARBA00022490"/>
    </source>
</evidence>
<evidence type="ECO:0000313" key="10">
    <source>
        <dbReference type="EMBL" id="WPF84266.1"/>
    </source>
</evidence>
<dbReference type="AlphaFoldDB" id="A0AAF0ZCL8"/>
<name>A0AAF0ZCL8_9MICO</name>
<dbReference type="InterPro" id="IPR053925">
    <property type="entry name" value="RecX_HTH_3rd"/>
</dbReference>